<protein>
    <submittedName>
        <fullName evidence="1">Uncharacterized protein</fullName>
    </submittedName>
</protein>
<reference evidence="1" key="3">
    <citation type="submission" date="2023-05" db="EMBL/GenBank/DDBJ databases">
        <authorList>
            <person name="Smith C.H."/>
        </authorList>
    </citation>
    <scope>NUCLEOTIDE SEQUENCE</scope>
    <source>
        <strain evidence="1">CHS0354</strain>
        <tissue evidence="1">Mantle</tissue>
    </source>
</reference>
<evidence type="ECO:0000313" key="1">
    <source>
        <dbReference type="EMBL" id="KAK3610496.1"/>
    </source>
</evidence>
<dbReference type="Proteomes" id="UP001195483">
    <property type="component" value="Unassembled WGS sequence"/>
</dbReference>
<gene>
    <name evidence="1" type="ORF">CHS0354_016685</name>
</gene>
<keyword evidence="2" id="KW-1185">Reference proteome</keyword>
<dbReference type="PANTHER" id="PTHR33480">
    <property type="entry name" value="SET DOMAIN-CONTAINING PROTEIN-RELATED"/>
    <property type="match status" value="1"/>
</dbReference>
<comment type="caution">
    <text evidence="1">The sequence shown here is derived from an EMBL/GenBank/DDBJ whole genome shotgun (WGS) entry which is preliminary data.</text>
</comment>
<sequence>MEDESPSFKTLEPILDSMHKDEVYGFLKTDKLILSFGNILFQKLGIRRKHNIFQRMRQLARIKICMEPKNDQLANITCGKQFDNVVEATNKLCQKTQNNEKVFVFEKPGLALRTGHNLMKCAQIKHGNALRNDDNSAYKEASRVLELKDAEWADKISSIALATLKTNKFNRNDLLPLTSDLIKLKIYLDNQMKLQDRSKPIQLIPSGGNWPKSL</sequence>
<accession>A0AAE0THU6</accession>
<dbReference type="PANTHER" id="PTHR33480:SF1">
    <property type="entry name" value="TYR RECOMBINASE DOMAIN-CONTAINING PROTEIN"/>
    <property type="match status" value="1"/>
</dbReference>
<dbReference type="EMBL" id="JAEAOA010001024">
    <property type="protein sequence ID" value="KAK3610496.1"/>
    <property type="molecule type" value="Genomic_DNA"/>
</dbReference>
<dbReference type="AlphaFoldDB" id="A0AAE0THU6"/>
<reference evidence="1" key="2">
    <citation type="journal article" date="2021" name="Genome Biol. Evol.">
        <title>Developing a high-quality reference genome for a parasitic bivalve with doubly uniparental inheritance (Bivalvia: Unionida).</title>
        <authorList>
            <person name="Smith C.H."/>
        </authorList>
    </citation>
    <scope>NUCLEOTIDE SEQUENCE</scope>
    <source>
        <strain evidence="1">CHS0354</strain>
        <tissue evidence="1">Mantle</tissue>
    </source>
</reference>
<proteinExistence type="predicted"/>
<reference evidence="1" key="1">
    <citation type="journal article" date="2021" name="Genome Biol. Evol.">
        <title>A High-Quality Reference Genome for a Parasitic Bivalve with Doubly Uniparental Inheritance (Bivalvia: Unionida).</title>
        <authorList>
            <person name="Smith C.H."/>
        </authorList>
    </citation>
    <scope>NUCLEOTIDE SEQUENCE</scope>
    <source>
        <strain evidence="1">CHS0354</strain>
    </source>
</reference>
<organism evidence="1 2">
    <name type="scientific">Potamilus streckersoni</name>
    <dbReference type="NCBI Taxonomy" id="2493646"/>
    <lineage>
        <taxon>Eukaryota</taxon>
        <taxon>Metazoa</taxon>
        <taxon>Spiralia</taxon>
        <taxon>Lophotrochozoa</taxon>
        <taxon>Mollusca</taxon>
        <taxon>Bivalvia</taxon>
        <taxon>Autobranchia</taxon>
        <taxon>Heteroconchia</taxon>
        <taxon>Palaeoheterodonta</taxon>
        <taxon>Unionida</taxon>
        <taxon>Unionoidea</taxon>
        <taxon>Unionidae</taxon>
        <taxon>Ambleminae</taxon>
        <taxon>Lampsilini</taxon>
        <taxon>Potamilus</taxon>
    </lineage>
</organism>
<evidence type="ECO:0000313" key="2">
    <source>
        <dbReference type="Proteomes" id="UP001195483"/>
    </source>
</evidence>
<name>A0AAE0THU6_9BIVA</name>